<dbReference type="VEuPathDB" id="FungiDB:PPTG_23821"/>
<dbReference type="RefSeq" id="XP_008911451.1">
    <property type="nucleotide sequence ID" value="XM_008913203.1"/>
</dbReference>
<dbReference type="AlphaFoldDB" id="W2PTK4"/>
<evidence type="ECO:0000313" key="2">
    <source>
        <dbReference type="Proteomes" id="UP000018817"/>
    </source>
</evidence>
<evidence type="ECO:0000313" key="1">
    <source>
        <dbReference type="EMBL" id="ETN03335.1"/>
    </source>
</evidence>
<dbReference type="GeneID" id="20192420"/>
<accession>W2PTK4</accession>
<dbReference type="Proteomes" id="UP000018817">
    <property type="component" value="Unassembled WGS sequence"/>
</dbReference>
<protein>
    <submittedName>
        <fullName evidence="1">Uncharacterized protein</fullName>
    </submittedName>
</protein>
<name>W2PTK4_PHYN3</name>
<organism evidence="1 2">
    <name type="scientific">Phytophthora nicotianae (strain INRA-310)</name>
    <name type="common">Phytophthora parasitica</name>
    <dbReference type="NCBI Taxonomy" id="761204"/>
    <lineage>
        <taxon>Eukaryota</taxon>
        <taxon>Sar</taxon>
        <taxon>Stramenopiles</taxon>
        <taxon>Oomycota</taxon>
        <taxon>Peronosporomycetes</taxon>
        <taxon>Peronosporales</taxon>
        <taxon>Peronosporaceae</taxon>
        <taxon>Phytophthora</taxon>
    </lineage>
</organism>
<proteinExistence type="predicted"/>
<sequence>MLCERYHCSLPGSRRRMYCTTTTALILRFHSAYFRRQLVESLLPREWETVSPLDAKVIGLKRSMLSDSARNAKQCCLLSDSRPMSKPGASSPLCVVCTIVADISLEASTTPG</sequence>
<dbReference type="EMBL" id="KI669612">
    <property type="protein sequence ID" value="ETN03335.1"/>
    <property type="molecule type" value="Genomic_DNA"/>
</dbReference>
<reference evidence="1 2" key="2">
    <citation type="submission" date="2013-11" db="EMBL/GenBank/DDBJ databases">
        <title>The Genome Sequence of Phytophthora parasitica INRA-310.</title>
        <authorList>
            <consortium name="The Broad Institute Genomics Platform"/>
            <person name="Russ C."/>
            <person name="Tyler B."/>
            <person name="Panabieres F."/>
            <person name="Shan W."/>
            <person name="Tripathy S."/>
            <person name="Grunwald N."/>
            <person name="Machado M."/>
            <person name="Johnson C.S."/>
            <person name="Arredondo F."/>
            <person name="Hong C."/>
            <person name="Coffey M."/>
            <person name="Young S.K."/>
            <person name="Zeng Q."/>
            <person name="Gargeya S."/>
            <person name="Fitzgerald M."/>
            <person name="Abouelleil A."/>
            <person name="Alvarado L."/>
            <person name="Chapman S.B."/>
            <person name="Gainer-Dewar J."/>
            <person name="Goldberg J."/>
            <person name="Griggs A."/>
            <person name="Gujja S."/>
            <person name="Hansen M."/>
            <person name="Howarth C."/>
            <person name="Imamovic A."/>
            <person name="Ireland A."/>
            <person name="Larimer J."/>
            <person name="McCowan C."/>
            <person name="Murphy C."/>
            <person name="Pearson M."/>
            <person name="Poon T.W."/>
            <person name="Priest M."/>
            <person name="Roberts A."/>
            <person name="Saif S."/>
            <person name="Shea T."/>
            <person name="Sykes S."/>
            <person name="Wortman J."/>
            <person name="Nusbaum C."/>
            <person name="Birren B."/>
        </authorList>
    </citation>
    <scope>NUCLEOTIDE SEQUENCE [LARGE SCALE GENOMIC DNA]</scope>
    <source>
        <strain evidence="1 2">INRA-310</strain>
    </source>
</reference>
<reference evidence="2" key="1">
    <citation type="submission" date="2011-12" db="EMBL/GenBank/DDBJ databases">
        <authorList>
            <consortium name="The Broad Institute Genome Sequencing Platform"/>
            <person name="Russ C."/>
            <person name="Tyler B."/>
            <person name="Panabieres F."/>
            <person name="Shan W."/>
            <person name="Tripathy S."/>
            <person name="Grunwald N."/>
            <person name="Machado M."/>
            <person name="Young S.K."/>
            <person name="Zeng Q."/>
            <person name="Gargeya S."/>
            <person name="Fitzgerald M."/>
            <person name="Haas B."/>
            <person name="Abouelleil A."/>
            <person name="Alvarado L."/>
            <person name="Arachchi H.M."/>
            <person name="Berlin A."/>
            <person name="Chapman S.B."/>
            <person name="Gearin G."/>
            <person name="Goldberg J."/>
            <person name="Griggs A."/>
            <person name="Gujja S."/>
            <person name="Hansen M."/>
            <person name="Heiman D."/>
            <person name="Howarth C."/>
            <person name="Larimer J."/>
            <person name="Lui A."/>
            <person name="MacDonald P.J.P."/>
            <person name="McCowen C."/>
            <person name="Montmayeur A."/>
            <person name="Murphy C."/>
            <person name="Neiman D."/>
            <person name="Pearson M."/>
            <person name="Priest M."/>
            <person name="Roberts A."/>
            <person name="Saif S."/>
            <person name="Shea T."/>
            <person name="Sisk P."/>
            <person name="Stolte C."/>
            <person name="Sykes S."/>
            <person name="Wortman J."/>
            <person name="Nusbaum C."/>
            <person name="Birren B."/>
        </authorList>
    </citation>
    <scope>NUCLEOTIDE SEQUENCE [LARGE SCALE GENOMIC DNA]</scope>
    <source>
        <strain evidence="2">INRA-310</strain>
    </source>
</reference>
<gene>
    <name evidence="1" type="ORF">PPTG_23821</name>
</gene>